<evidence type="ECO:0000313" key="1">
    <source>
        <dbReference type="EMBL" id="AFH40291.1"/>
    </source>
</evidence>
<dbReference type="KEGG" id="ttl:TtJL18_2470"/>
<keyword evidence="1" id="KW-0614">Plasmid</keyword>
<dbReference type="Proteomes" id="UP000007388">
    <property type="component" value="Plasmid pTTJL1802"/>
</dbReference>
<reference evidence="1 2" key="1">
    <citation type="journal article" date="2013" name="Genome Announc.">
        <title>Whole Genome Sequencing of Thermus oshimai JL-2 and Thermus thermophilus JL-18, Incomplete Denitrifiers from the United States Great Basin.</title>
        <authorList>
            <person name="Murugapiran S.K."/>
            <person name="Huntemann M."/>
            <person name="Wei C.L."/>
            <person name="Han J."/>
            <person name="Detter J.C."/>
            <person name="Han C.S."/>
            <person name="Erkkila T.H."/>
            <person name="Teshima H."/>
            <person name="Chen A."/>
            <person name="Kyrpides N."/>
            <person name="Mavrommatis K."/>
            <person name="Markowitz V."/>
            <person name="Szeto E."/>
            <person name="Ivanova N."/>
            <person name="Pagani I."/>
            <person name="Lam J."/>
            <person name="McDonald A.I."/>
            <person name="Dodsworth J.A."/>
            <person name="Pati A."/>
            <person name="Goodwin L."/>
            <person name="Peters L."/>
            <person name="Pitluck S."/>
            <person name="Woyke T."/>
            <person name="Hedlund B.P."/>
        </authorList>
    </citation>
    <scope>NUCLEOTIDE SEQUENCE [LARGE SCALE GENOMIC DNA]</scope>
    <source>
        <strain evidence="1 2">JL-18</strain>
        <plasmid evidence="1 2">pTTJL1802</plasmid>
    </source>
</reference>
<sequence>MAHLAPLRGRASLRLEAPGLFTQRLKAPGGLRKGVVPGLYRVVLHPRTDREGFLTGLYLAHAALLSPAPVGAVPGEPLRFLLLGEWLGALEGIGRVRVVLRDPEVPPFVVRFLLRRPHLAPAPGGLALVLGWVERGRLVGEVWVVLALGRELPIPFLPAS</sequence>
<dbReference type="AlphaFoldDB" id="H9ZVD1"/>
<evidence type="ECO:0000313" key="2">
    <source>
        <dbReference type="Proteomes" id="UP000007388"/>
    </source>
</evidence>
<proteinExistence type="predicted"/>
<dbReference type="HOGENOM" id="CLU_1651370_0_0_0"/>
<name>H9ZVD1_THETH</name>
<protein>
    <submittedName>
        <fullName evidence="1">Uncharacterized protein</fullName>
    </submittedName>
</protein>
<gene>
    <name evidence="1" type="ORF">TtJL18_2470</name>
</gene>
<dbReference type="PATRIC" id="fig|798128.4.peg.2404"/>
<dbReference type="EMBL" id="CP003254">
    <property type="protein sequence ID" value="AFH40291.1"/>
    <property type="molecule type" value="Genomic_DNA"/>
</dbReference>
<geneLocation type="plasmid" evidence="1 2">
    <name>pTTJL1802</name>
</geneLocation>
<accession>H9ZVD1</accession>
<organism evidence="1 2">
    <name type="scientific">Thermus thermophilus JL-18</name>
    <dbReference type="NCBI Taxonomy" id="798128"/>
    <lineage>
        <taxon>Bacteria</taxon>
        <taxon>Thermotogati</taxon>
        <taxon>Deinococcota</taxon>
        <taxon>Deinococci</taxon>
        <taxon>Thermales</taxon>
        <taxon>Thermaceae</taxon>
        <taxon>Thermus</taxon>
    </lineage>
</organism>